<dbReference type="STRING" id="59922.P9303_19251"/>
<dbReference type="PANTHER" id="PTHR12654:SF0">
    <property type="entry name" value="NON-LYSOSOMAL GLUCOSYLCERAMIDASE"/>
    <property type="match status" value="1"/>
</dbReference>
<dbReference type="Pfam" id="PF04685">
    <property type="entry name" value="DUF608"/>
    <property type="match status" value="1"/>
</dbReference>
<dbReference type="InterPro" id="IPR052566">
    <property type="entry name" value="Non-lysos_glucosylceramidase"/>
</dbReference>
<dbReference type="CAZy" id="GH116">
    <property type="family name" value="Glycoside Hydrolase Family 116"/>
</dbReference>
<evidence type="ECO:0000259" key="2">
    <source>
        <dbReference type="Pfam" id="PF12215"/>
    </source>
</evidence>
<dbReference type="HOGENOM" id="CLU_006322_1_0_3"/>
<evidence type="ECO:0000313" key="3">
    <source>
        <dbReference type="EMBL" id="ABM78667.1"/>
    </source>
</evidence>
<dbReference type="GO" id="GO:0016020">
    <property type="term" value="C:membrane"/>
    <property type="evidence" value="ECO:0007669"/>
    <property type="project" value="InterPro"/>
</dbReference>
<protein>
    <submittedName>
        <fullName evidence="3">Predicted bile acid beta-glucosidase</fullName>
    </submittedName>
</protein>
<reference evidence="3 4" key="1">
    <citation type="journal article" date="2007" name="PLoS Genet.">
        <title>Patterns and implications of gene gain and loss in the evolution of Prochlorococcus.</title>
        <authorList>
            <person name="Kettler G.C."/>
            <person name="Martiny A.C."/>
            <person name="Huang K."/>
            <person name="Zucker J."/>
            <person name="Coleman M.L."/>
            <person name="Rodrigue S."/>
            <person name="Chen F."/>
            <person name="Lapidus A."/>
            <person name="Ferriera S."/>
            <person name="Johnson J."/>
            <person name="Steglich C."/>
            <person name="Church G.M."/>
            <person name="Richardson P."/>
            <person name="Chisholm S.W."/>
        </authorList>
    </citation>
    <scope>NUCLEOTIDE SEQUENCE [LARGE SCALE GENOMIC DNA]</scope>
    <source>
        <strain evidence="3 4">MIT 9303</strain>
    </source>
</reference>
<dbReference type="InterPro" id="IPR014551">
    <property type="entry name" value="B_Glucosidase_GBA2-typ"/>
</dbReference>
<evidence type="ECO:0000259" key="1">
    <source>
        <dbReference type="Pfam" id="PF04685"/>
    </source>
</evidence>
<dbReference type="AlphaFoldDB" id="A2CB07"/>
<accession>A2CB07</accession>
<dbReference type="PANTHER" id="PTHR12654">
    <property type="entry name" value="BILE ACID BETA-GLUCOSIDASE-RELATED"/>
    <property type="match status" value="1"/>
</dbReference>
<dbReference type="SUPFAM" id="SSF48208">
    <property type="entry name" value="Six-hairpin glycosidases"/>
    <property type="match status" value="1"/>
</dbReference>
<dbReference type="InterPro" id="IPR008928">
    <property type="entry name" value="6-hairpin_glycosidase_sf"/>
</dbReference>
<dbReference type="Pfam" id="PF12215">
    <property type="entry name" value="Glyco_hydr_116N"/>
    <property type="match status" value="1"/>
</dbReference>
<dbReference type="PIRSF" id="PIRSF028944">
    <property type="entry name" value="Beta_gluc_GBA2"/>
    <property type="match status" value="1"/>
</dbReference>
<dbReference type="GO" id="GO:0005975">
    <property type="term" value="P:carbohydrate metabolic process"/>
    <property type="evidence" value="ECO:0007669"/>
    <property type="project" value="InterPro"/>
</dbReference>
<dbReference type="RefSeq" id="WP_011826550.1">
    <property type="nucleotide sequence ID" value="NC_008820.1"/>
</dbReference>
<proteinExistence type="predicted"/>
<organism evidence="3 4">
    <name type="scientific">Prochlorococcus marinus (strain MIT 9303)</name>
    <dbReference type="NCBI Taxonomy" id="59922"/>
    <lineage>
        <taxon>Bacteria</taxon>
        <taxon>Bacillati</taxon>
        <taxon>Cyanobacteriota</taxon>
        <taxon>Cyanophyceae</taxon>
        <taxon>Synechococcales</taxon>
        <taxon>Prochlorococcaceae</taxon>
        <taxon>Prochlorococcus</taxon>
    </lineage>
</organism>
<dbReference type="Gene3D" id="1.50.10.10">
    <property type="match status" value="1"/>
</dbReference>
<dbReference type="InterPro" id="IPR006775">
    <property type="entry name" value="GH116_catalytic"/>
</dbReference>
<dbReference type="Proteomes" id="UP000002274">
    <property type="component" value="Chromosome"/>
</dbReference>
<feature type="domain" description="Glycosyl-hydrolase family 116 N-terminal" evidence="2">
    <location>
        <begin position="56"/>
        <end position="394"/>
    </location>
</feature>
<dbReference type="BioCyc" id="PMAR59922:G1G80-1672-MONOMER"/>
<dbReference type="InterPro" id="IPR012341">
    <property type="entry name" value="6hp_glycosidase-like_sf"/>
</dbReference>
<dbReference type="GO" id="GO:0006680">
    <property type="term" value="P:glucosylceramide catabolic process"/>
    <property type="evidence" value="ECO:0007669"/>
    <property type="project" value="InterPro"/>
</dbReference>
<name>A2CB07_PROM3</name>
<evidence type="ECO:0000313" key="4">
    <source>
        <dbReference type="Proteomes" id="UP000002274"/>
    </source>
</evidence>
<feature type="domain" description="Glycosyl-hydrolase family 116 catalytic region" evidence="1">
    <location>
        <begin position="443"/>
        <end position="817"/>
    </location>
</feature>
<dbReference type="EMBL" id="CP000554">
    <property type="protein sequence ID" value="ABM78667.1"/>
    <property type="molecule type" value="Genomic_DNA"/>
</dbReference>
<dbReference type="KEGG" id="pmf:P9303_19251"/>
<dbReference type="GO" id="GO:0008422">
    <property type="term" value="F:beta-glucosidase activity"/>
    <property type="evidence" value="ECO:0007669"/>
    <property type="project" value="TreeGrafter"/>
</dbReference>
<dbReference type="GO" id="GO:0004348">
    <property type="term" value="F:glucosylceramidase activity"/>
    <property type="evidence" value="ECO:0007669"/>
    <property type="project" value="InterPro"/>
</dbReference>
<dbReference type="InterPro" id="IPR024462">
    <property type="entry name" value="GH116_N"/>
</dbReference>
<gene>
    <name evidence="3" type="ordered locus">P9303_19251</name>
</gene>
<sequence>MALFGVSAFRSLLKRGSSLKPWSVPAASWSRAFGLAWQQPYTVRYASNLDDGPWHGMPLGGFGAGCIGRSPRGDFNLWNLDAGEHWQGSIPDCQFALFERQGDQVRAHALATAPQTDDSQPELDKPLSSWSWYPASTEQRTTGSYSARYPLSWTHYKGVFAAELVCEAFSPILPGDYRRTSYPLAVFRWQLQNPTSQSLELSLLLSWRNTCGWFTNTDPSASVHFRDDGSPEHSYVPAIGRGEGQCNRWIDQPGLIGVLMEGERADPLAEGQGQWCLAVPDHLPGVEVMRCSRWDPSGDGSELWSSFASEGTIPNSNDTHKSLAGEQTSAALAVKVTLAPGESLEIPVVISWDLPVTAFATGVRDLRRYTDFHGSDGQAAAALAAEALRDWPDWREQIDAWQAPVLAREDLPERLRMALFNELYDLASGGSLWTAARPGDPVGRFGVLECFDYAWYESLDVRLYGSLALLQLWPELDKAVLRSFARAIPAADATPRPIGWYFTQGRGRVEAPRKRAAATPHDLGAPNESPFDATNYTAYQDCNLWKDLASDYVLQVWRTFLLSPNGEDLSFLAECWPAAVQALSYLKRFDVNHDGLPDNGGAPDQTFDDWPLQGVSAYCGALWIAALEAALAMAQRLQLDLGLNTAEEQHQFSGWLEQSRANFDRLLWNGEYYKIDAESGTPVVMADQLCGDFYARLLGLPSVVADERSRSSLNAVKEACFEGFEGGRLGVANGLCRDGMPLDPKGTHPLEVWTGINFGLAAYYRLMGDATTATAICSAVVNQVYGGGLQFRTPEAITAVKTYRACHYLRAMAIWALWATHTDWQLIPGAERAGSEG</sequence>